<dbReference type="InterPro" id="IPR001867">
    <property type="entry name" value="OmpR/PhoB-type_DNA-bd"/>
</dbReference>
<proteinExistence type="inferred from homology"/>
<dbReference type="InterPro" id="IPR005158">
    <property type="entry name" value="BTAD"/>
</dbReference>
<dbReference type="Pfam" id="PF13424">
    <property type="entry name" value="TPR_12"/>
    <property type="match status" value="1"/>
</dbReference>
<dbReference type="Gene3D" id="3.40.50.300">
    <property type="entry name" value="P-loop containing nucleotide triphosphate hydrolases"/>
    <property type="match status" value="1"/>
</dbReference>
<feature type="DNA-binding region" description="OmpR/PhoB-type" evidence="5">
    <location>
        <begin position="1"/>
        <end position="94"/>
    </location>
</feature>
<accession>A0ABV9Y869</accession>
<sequence>MTTTFKVLGPLEVRHGGERVDVPAGLARVLLATLLLRANQTVTMDALVERLWDGRAVNPARTRSTLHMVVTRLRQALGEANVVRTATNGYLAEVGPDALDLHRFRVLAEEGRFAEALSLWRGEPLSDVRSDALHQEDVEPLREERLVVLERRIEADLAAGRAVELVPELRGLTKAYPLRERFWGQLVLALHRGDRQAEALAEYRAISERLVEELGVDPSQYLRAVHHTVLVGEPEDVPAPEPSSTAWTALCQLPPDTVDFVGREDLCDEATRLLTGGPGGTGVPVVAITGPPGGGKSAWTVRVAHALRDRFPDGQLFVRLDGAGRAPRDPGEVLAELLTAVGVAPSAIPDRLEARAAAFRAQVADRAVLLVLDDAAGVAQVRHLLPGTPGSAVLVSSRRWLAGLPGVRVLRVPPLPTGLALDLLSLMIGADRVAAERRAADALVEACGGLPLALRIVGARLAARPSLPLAKLAARLADERRRLDEMAAGDLEVRASLEPSYEALRPDAALAFRRLGLLGAVDVASWVVKALTGLDDPEPAVEELVEANLLEETGADATGEPRYRLHDVLAVYAAEVAAAADPVGNDAALRTYLGVLTTLAEVASLRTTQSVDEVPFSPAPTTDVLPAREVERLTADGGPWLLAEQVALERAIEAAARRGWAVEALWLYERAMRYLDVFVPNERVVELAEVVERSLRAAGEHRLARRARYHLTTQNLKESLDDEVVGALAECARGFGRDGDHAAEALALASLAHYDHLRTGVADVEVARRAVEASERSGVRSVACSTRRELALMLAHAGRYEEALPHFDETLALCRELGSGLAEVQVHHSVARCALQHGDLERAAEAAARAVERIDLVNDLRGMGYVTSLAGRVAVVTGRPAEGVRLATRAYRIFVEVGEGIGAANAAASIGEGYLALGRPADALAVLEPALREYGEVGTALEVERMRKAFAAATAAVDGAVDGVVRAAVGEAAEGEAGSRSTP</sequence>
<evidence type="ECO:0000256" key="1">
    <source>
        <dbReference type="ARBA" id="ARBA00005820"/>
    </source>
</evidence>
<dbReference type="PANTHER" id="PTHR35807">
    <property type="entry name" value="TRANSCRIPTIONAL REGULATOR REDD-RELATED"/>
    <property type="match status" value="1"/>
</dbReference>
<dbReference type="SUPFAM" id="SSF52540">
    <property type="entry name" value="P-loop containing nucleoside triphosphate hydrolases"/>
    <property type="match status" value="1"/>
</dbReference>
<keyword evidence="8" id="KW-1185">Reference proteome</keyword>
<dbReference type="InterPro" id="IPR051677">
    <property type="entry name" value="AfsR-DnrI-RedD_regulator"/>
</dbReference>
<dbReference type="InterPro" id="IPR011990">
    <property type="entry name" value="TPR-like_helical_dom_sf"/>
</dbReference>
<gene>
    <name evidence="7" type="ORF">ACFPFM_29170</name>
</gene>
<dbReference type="PANTHER" id="PTHR35807:SF1">
    <property type="entry name" value="TRANSCRIPTIONAL REGULATOR REDD"/>
    <property type="match status" value="1"/>
</dbReference>
<comment type="caution">
    <text evidence="7">The sequence shown here is derived from an EMBL/GenBank/DDBJ whole genome shotgun (WGS) entry which is preliminary data.</text>
</comment>
<keyword evidence="2" id="KW-0805">Transcription regulation</keyword>
<dbReference type="SMART" id="SM01043">
    <property type="entry name" value="BTAD"/>
    <property type="match status" value="1"/>
</dbReference>
<keyword evidence="4" id="KW-0804">Transcription</keyword>
<reference evidence="8" key="1">
    <citation type="journal article" date="2019" name="Int. J. Syst. Evol. Microbiol.">
        <title>The Global Catalogue of Microorganisms (GCM) 10K type strain sequencing project: providing services to taxonomists for standard genome sequencing and annotation.</title>
        <authorList>
            <consortium name="The Broad Institute Genomics Platform"/>
            <consortium name="The Broad Institute Genome Sequencing Center for Infectious Disease"/>
            <person name="Wu L."/>
            <person name="Ma J."/>
        </authorList>
    </citation>
    <scope>NUCLEOTIDE SEQUENCE [LARGE SCALE GENOMIC DNA]</scope>
    <source>
        <strain evidence="8">KCTC 12848</strain>
    </source>
</reference>
<dbReference type="SUPFAM" id="SSF48452">
    <property type="entry name" value="TPR-like"/>
    <property type="match status" value="2"/>
</dbReference>
<dbReference type="InterPro" id="IPR036388">
    <property type="entry name" value="WH-like_DNA-bd_sf"/>
</dbReference>
<comment type="similarity">
    <text evidence="1">Belongs to the AfsR/DnrI/RedD regulatory family.</text>
</comment>
<dbReference type="RefSeq" id="WP_344036100.1">
    <property type="nucleotide sequence ID" value="NZ_BAAAKE010000004.1"/>
</dbReference>
<dbReference type="Gene3D" id="1.10.10.10">
    <property type="entry name" value="Winged helix-like DNA-binding domain superfamily/Winged helix DNA-binding domain"/>
    <property type="match status" value="1"/>
</dbReference>
<protein>
    <submittedName>
        <fullName evidence="7">BTAD domain-containing putative transcriptional regulator</fullName>
    </submittedName>
</protein>
<dbReference type="Pfam" id="PF03704">
    <property type="entry name" value="BTAD"/>
    <property type="match status" value="1"/>
</dbReference>
<dbReference type="EMBL" id="JBHSJB010000028">
    <property type="protein sequence ID" value="MFC5057805.1"/>
    <property type="molecule type" value="Genomic_DNA"/>
</dbReference>
<dbReference type="PRINTS" id="PR00364">
    <property type="entry name" value="DISEASERSIST"/>
</dbReference>
<dbReference type="InterPro" id="IPR019734">
    <property type="entry name" value="TPR_rpt"/>
</dbReference>
<evidence type="ECO:0000256" key="5">
    <source>
        <dbReference type="PROSITE-ProRule" id="PRU01091"/>
    </source>
</evidence>
<evidence type="ECO:0000256" key="3">
    <source>
        <dbReference type="ARBA" id="ARBA00023125"/>
    </source>
</evidence>
<dbReference type="SMART" id="SM00862">
    <property type="entry name" value="Trans_reg_C"/>
    <property type="match status" value="1"/>
</dbReference>
<dbReference type="CDD" id="cd15831">
    <property type="entry name" value="BTAD"/>
    <property type="match status" value="1"/>
</dbReference>
<evidence type="ECO:0000259" key="6">
    <source>
        <dbReference type="PROSITE" id="PS51755"/>
    </source>
</evidence>
<dbReference type="PROSITE" id="PS51755">
    <property type="entry name" value="OMPR_PHOB"/>
    <property type="match status" value="1"/>
</dbReference>
<evidence type="ECO:0000313" key="8">
    <source>
        <dbReference type="Proteomes" id="UP001595833"/>
    </source>
</evidence>
<evidence type="ECO:0000256" key="2">
    <source>
        <dbReference type="ARBA" id="ARBA00023015"/>
    </source>
</evidence>
<keyword evidence="3 5" id="KW-0238">DNA-binding</keyword>
<evidence type="ECO:0000256" key="4">
    <source>
        <dbReference type="ARBA" id="ARBA00023163"/>
    </source>
</evidence>
<dbReference type="SMART" id="SM00028">
    <property type="entry name" value="TPR"/>
    <property type="match status" value="3"/>
</dbReference>
<organism evidence="7 8">
    <name type="scientific">Saccharothrix xinjiangensis</name>
    <dbReference type="NCBI Taxonomy" id="204798"/>
    <lineage>
        <taxon>Bacteria</taxon>
        <taxon>Bacillati</taxon>
        <taxon>Actinomycetota</taxon>
        <taxon>Actinomycetes</taxon>
        <taxon>Pseudonocardiales</taxon>
        <taxon>Pseudonocardiaceae</taxon>
        <taxon>Saccharothrix</taxon>
    </lineage>
</organism>
<name>A0ABV9Y869_9PSEU</name>
<evidence type="ECO:0000313" key="7">
    <source>
        <dbReference type="EMBL" id="MFC5057805.1"/>
    </source>
</evidence>
<dbReference type="SUPFAM" id="SSF46894">
    <property type="entry name" value="C-terminal effector domain of the bipartite response regulators"/>
    <property type="match status" value="1"/>
</dbReference>
<feature type="domain" description="OmpR/PhoB-type" evidence="6">
    <location>
        <begin position="1"/>
        <end position="94"/>
    </location>
</feature>
<dbReference type="InterPro" id="IPR027417">
    <property type="entry name" value="P-loop_NTPase"/>
</dbReference>
<dbReference type="Gene3D" id="1.25.40.10">
    <property type="entry name" value="Tetratricopeptide repeat domain"/>
    <property type="match status" value="2"/>
</dbReference>
<dbReference type="Proteomes" id="UP001595833">
    <property type="component" value="Unassembled WGS sequence"/>
</dbReference>
<dbReference type="InterPro" id="IPR016032">
    <property type="entry name" value="Sig_transdc_resp-reg_C-effctor"/>
</dbReference>